<feature type="domain" description="Cytochrome c" evidence="6">
    <location>
        <begin position="226"/>
        <end position="314"/>
    </location>
</feature>
<dbReference type="PANTHER" id="PTHR35008:SF8">
    <property type="entry name" value="ALCOHOL DEHYDROGENASE CYTOCHROME C SUBUNIT"/>
    <property type="match status" value="1"/>
</dbReference>
<dbReference type="AlphaFoldDB" id="A0A3N1XV54"/>
<feature type="signal peptide" evidence="5">
    <location>
        <begin position="1"/>
        <end position="24"/>
    </location>
</feature>
<accession>A0A3N1XV54</accession>
<evidence type="ECO:0000256" key="4">
    <source>
        <dbReference type="PROSITE-ProRule" id="PRU00433"/>
    </source>
</evidence>
<keyword evidence="3 4" id="KW-0408">Iron</keyword>
<feature type="chain" id="PRO_5018223456" evidence="5">
    <location>
        <begin position="25"/>
        <end position="319"/>
    </location>
</feature>
<evidence type="ECO:0000313" key="8">
    <source>
        <dbReference type="Proteomes" id="UP000276634"/>
    </source>
</evidence>
<name>A0A3N1XV54_9GAMM</name>
<protein>
    <submittedName>
        <fullName evidence="7">Cytochrome c oxidase cbb3-type subunit 3</fullName>
    </submittedName>
</protein>
<evidence type="ECO:0000259" key="6">
    <source>
        <dbReference type="PROSITE" id="PS51007"/>
    </source>
</evidence>
<evidence type="ECO:0000256" key="2">
    <source>
        <dbReference type="ARBA" id="ARBA00022723"/>
    </source>
</evidence>
<keyword evidence="5" id="KW-0732">Signal</keyword>
<dbReference type="GO" id="GO:0020037">
    <property type="term" value="F:heme binding"/>
    <property type="evidence" value="ECO:0007669"/>
    <property type="project" value="InterPro"/>
</dbReference>
<dbReference type="InterPro" id="IPR009056">
    <property type="entry name" value="Cyt_c-like_dom"/>
</dbReference>
<comment type="caution">
    <text evidence="7">The sequence shown here is derived from an EMBL/GenBank/DDBJ whole genome shotgun (WGS) entry which is preliminary data.</text>
</comment>
<dbReference type="GO" id="GO:0046872">
    <property type="term" value="F:metal ion binding"/>
    <property type="evidence" value="ECO:0007669"/>
    <property type="project" value="UniProtKB-KW"/>
</dbReference>
<keyword evidence="2 4" id="KW-0479">Metal-binding</keyword>
<sequence length="319" mass="35287">MSRRLAAWALAALLPALAAPPSVAGGGDLGREVYNFRCYYCHGYAGDARTLAARMLSPPPVDFTRADPQVLTRERMIRAVTEGRPGTAMKPFGGVLTAAEIEAVVDFVRETFMRRREPNTRYHTAANGWPDHERYRDAYPFATGELALDTPWDRLTPAQRRGKRLFLASCVSCHDAGRVQDPGPLWETEAVSFPRAGYSHRAPDALSGATPFARHDIPPRIEGLTPLEREGERIYQANCAFCHAADGTARNWIGTFLEPHPRDLTDPEAMAGMTRARLRRVIREGLPGTSMPAWGRVLDAGQIEAVIAYISRAFHPIPE</sequence>
<keyword evidence="1 4" id="KW-0349">Heme</keyword>
<organism evidence="7 8">
    <name type="scientific">Inmirania thermothiophila</name>
    <dbReference type="NCBI Taxonomy" id="1750597"/>
    <lineage>
        <taxon>Bacteria</taxon>
        <taxon>Pseudomonadati</taxon>
        <taxon>Pseudomonadota</taxon>
        <taxon>Gammaproteobacteria</taxon>
        <taxon>Chromatiales</taxon>
        <taxon>Ectothiorhodospiraceae</taxon>
        <taxon>Inmirania</taxon>
    </lineage>
</organism>
<proteinExistence type="predicted"/>
<dbReference type="Gene3D" id="1.10.760.10">
    <property type="entry name" value="Cytochrome c-like domain"/>
    <property type="match status" value="2"/>
</dbReference>
<dbReference type="GO" id="GO:0009055">
    <property type="term" value="F:electron transfer activity"/>
    <property type="evidence" value="ECO:0007669"/>
    <property type="project" value="InterPro"/>
</dbReference>
<reference evidence="7 8" key="1">
    <citation type="submission" date="2018-11" db="EMBL/GenBank/DDBJ databases">
        <title>Genomic Encyclopedia of Type Strains, Phase IV (KMG-IV): sequencing the most valuable type-strain genomes for metagenomic binning, comparative biology and taxonomic classification.</title>
        <authorList>
            <person name="Goeker M."/>
        </authorList>
    </citation>
    <scope>NUCLEOTIDE SEQUENCE [LARGE SCALE GENOMIC DNA]</scope>
    <source>
        <strain evidence="7 8">DSM 100275</strain>
    </source>
</reference>
<dbReference type="PROSITE" id="PS51007">
    <property type="entry name" value="CYTC"/>
    <property type="match status" value="2"/>
</dbReference>
<evidence type="ECO:0000256" key="5">
    <source>
        <dbReference type="SAM" id="SignalP"/>
    </source>
</evidence>
<dbReference type="EMBL" id="RJVI01000004">
    <property type="protein sequence ID" value="ROR29062.1"/>
    <property type="molecule type" value="Genomic_DNA"/>
</dbReference>
<dbReference type="SUPFAM" id="SSF46626">
    <property type="entry name" value="Cytochrome c"/>
    <property type="match status" value="3"/>
</dbReference>
<evidence type="ECO:0000313" key="7">
    <source>
        <dbReference type="EMBL" id="ROR29062.1"/>
    </source>
</evidence>
<dbReference type="InterPro" id="IPR051459">
    <property type="entry name" value="Cytochrome_c-type_DH"/>
</dbReference>
<dbReference type="Pfam" id="PF13442">
    <property type="entry name" value="Cytochrome_CBB3"/>
    <property type="match status" value="2"/>
</dbReference>
<feature type="domain" description="Cytochrome c" evidence="6">
    <location>
        <begin position="25"/>
        <end position="112"/>
    </location>
</feature>
<keyword evidence="8" id="KW-1185">Reference proteome</keyword>
<dbReference type="InterPro" id="IPR036909">
    <property type="entry name" value="Cyt_c-like_dom_sf"/>
</dbReference>
<dbReference type="RefSeq" id="WP_170165153.1">
    <property type="nucleotide sequence ID" value="NZ_RJVI01000004.1"/>
</dbReference>
<gene>
    <name evidence="7" type="ORF">EDC57_2535</name>
</gene>
<dbReference type="Proteomes" id="UP000276634">
    <property type="component" value="Unassembled WGS sequence"/>
</dbReference>
<dbReference type="PANTHER" id="PTHR35008">
    <property type="entry name" value="BLL4482 PROTEIN-RELATED"/>
    <property type="match status" value="1"/>
</dbReference>
<evidence type="ECO:0000256" key="3">
    <source>
        <dbReference type="ARBA" id="ARBA00023004"/>
    </source>
</evidence>
<evidence type="ECO:0000256" key="1">
    <source>
        <dbReference type="ARBA" id="ARBA00022617"/>
    </source>
</evidence>